<dbReference type="SMART" id="SM00895">
    <property type="entry name" value="FCD"/>
    <property type="match status" value="1"/>
</dbReference>
<dbReference type="SUPFAM" id="SSF46785">
    <property type="entry name" value="Winged helix' DNA-binding domain"/>
    <property type="match status" value="1"/>
</dbReference>
<dbReference type="EMBL" id="LAYZ01000002">
    <property type="protein sequence ID" value="KKK35230.1"/>
    <property type="molecule type" value="Genomic_DNA"/>
</dbReference>
<dbReference type="InterPro" id="IPR036390">
    <property type="entry name" value="WH_DNA-bd_sf"/>
</dbReference>
<evidence type="ECO:0000256" key="3">
    <source>
        <dbReference type="ARBA" id="ARBA00023163"/>
    </source>
</evidence>
<keyword evidence="6" id="KW-1185">Reference proteome</keyword>
<dbReference type="Gene3D" id="1.20.120.530">
    <property type="entry name" value="GntR ligand-binding domain-like"/>
    <property type="match status" value="1"/>
</dbReference>
<dbReference type="PANTHER" id="PTHR43537:SF5">
    <property type="entry name" value="UXU OPERON TRANSCRIPTIONAL REGULATOR"/>
    <property type="match status" value="1"/>
</dbReference>
<accession>A0A0M2SRG2</accession>
<dbReference type="Gene3D" id="1.10.10.10">
    <property type="entry name" value="Winged helix-like DNA-binding domain superfamily/Winged helix DNA-binding domain"/>
    <property type="match status" value="1"/>
</dbReference>
<dbReference type="Proteomes" id="UP000034287">
    <property type="component" value="Unassembled WGS sequence"/>
</dbReference>
<dbReference type="SMART" id="SM00345">
    <property type="entry name" value="HTH_GNTR"/>
    <property type="match status" value="1"/>
</dbReference>
<comment type="caution">
    <text evidence="5">The sequence shown here is derived from an EMBL/GenBank/DDBJ whole genome shotgun (WGS) entry which is preliminary data.</text>
</comment>
<dbReference type="InterPro" id="IPR011711">
    <property type="entry name" value="GntR_C"/>
</dbReference>
<dbReference type="PANTHER" id="PTHR43537">
    <property type="entry name" value="TRANSCRIPTIONAL REGULATOR, GNTR FAMILY"/>
    <property type="match status" value="1"/>
</dbReference>
<name>A0A0M2SRG2_9STAP</name>
<dbReference type="GO" id="GO:0003700">
    <property type="term" value="F:DNA-binding transcription factor activity"/>
    <property type="evidence" value="ECO:0007669"/>
    <property type="project" value="InterPro"/>
</dbReference>
<dbReference type="InterPro" id="IPR000524">
    <property type="entry name" value="Tscrpt_reg_HTH_GntR"/>
</dbReference>
<dbReference type="STRING" id="1432562.WN59_05340"/>
<keyword evidence="2" id="KW-0238">DNA-binding</keyword>
<dbReference type="GO" id="GO:0003677">
    <property type="term" value="F:DNA binding"/>
    <property type="evidence" value="ECO:0007669"/>
    <property type="project" value="UniProtKB-KW"/>
</dbReference>
<proteinExistence type="predicted"/>
<dbReference type="Pfam" id="PF07729">
    <property type="entry name" value="FCD"/>
    <property type="match status" value="1"/>
</dbReference>
<evidence type="ECO:0000256" key="1">
    <source>
        <dbReference type="ARBA" id="ARBA00023015"/>
    </source>
</evidence>
<dbReference type="Pfam" id="PF00392">
    <property type="entry name" value="GntR"/>
    <property type="match status" value="1"/>
</dbReference>
<feature type="domain" description="HTH gntR-type" evidence="4">
    <location>
        <begin position="8"/>
        <end position="75"/>
    </location>
</feature>
<protein>
    <recommendedName>
        <fullName evidence="4">HTH gntR-type domain-containing protein</fullName>
    </recommendedName>
</protein>
<sequence length="218" mass="25272">MRKIPKSTSLSDQAYEILKESILLGELKGGDALHEEKYSKQLGISRTPFRDTLARLASEGLIIQETGAPAVVATFTREMSLEHMELRNLLEVHNIEKVIMKMDETLINRLKKNLEMQKKAIDDNRYAEFMKYDKEFHLTLTTPNMNSEFRRMVEKLNADLSRAFLILSKTVEQSAEDAYQEHCEIVEAIERKDASASRDKMIVHLNNVEKRFLQYYQG</sequence>
<reference evidence="5 6" key="1">
    <citation type="submission" date="2015-04" db="EMBL/GenBank/DDBJ databases">
        <title>Taxonomic description and genome sequence of Salinicoccus sediminis sp. nov., a novel hyper halotolerant bacterium isolated from marine sediment.</title>
        <authorList>
            <person name="Mathan Kumar R."/>
            <person name="Kaur G."/>
            <person name="Kumar N."/>
            <person name="Kumar A."/>
            <person name="Singh N.K."/>
            <person name="Kaur N."/>
            <person name="Mayilraj S."/>
        </authorList>
    </citation>
    <scope>NUCLEOTIDE SEQUENCE [LARGE SCALE GENOMIC DNA]</scope>
    <source>
        <strain evidence="5 6">SV-16</strain>
    </source>
</reference>
<dbReference type="InterPro" id="IPR008920">
    <property type="entry name" value="TF_FadR/GntR_C"/>
</dbReference>
<gene>
    <name evidence="5" type="ORF">WN59_05340</name>
</gene>
<dbReference type="PROSITE" id="PS50949">
    <property type="entry name" value="HTH_GNTR"/>
    <property type="match status" value="1"/>
</dbReference>
<keyword evidence="3" id="KW-0804">Transcription</keyword>
<dbReference type="AlphaFoldDB" id="A0A0M2SRG2"/>
<dbReference type="InterPro" id="IPR036388">
    <property type="entry name" value="WH-like_DNA-bd_sf"/>
</dbReference>
<dbReference type="PATRIC" id="fig|1432562.3.peg.1061"/>
<organism evidence="5 6">
    <name type="scientific">Salinicoccus sediminis</name>
    <dbReference type="NCBI Taxonomy" id="1432562"/>
    <lineage>
        <taxon>Bacteria</taxon>
        <taxon>Bacillati</taxon>
        <taxon>Bacillota</taxon>
        <taxon>Bacilli</taxon>
        <taxon>Bacillales</taxon>
        <taxon>Staphylococcaceae</taxon>
        <taxon>Salinicoccus</taxon>
    </lineage>
</organism>
<evidence type="ECO:0000259" key="4">
    <source>
        <dbReference type="PROSITE" id="PS50949"/>
    </source>
</evidence>
<evidence type="ECO:0000256" key="2">
    <source>
        <dbReference type="ARBA" id="ARBA00023125"/>
    </source>
</evidence>
<evidence type="ECO:0000313" key="5">
    <source>
        <dbReference type="EMBL" id="KKK35230.1"/>
    </source>
</evidence>
<dbReference type="SUPFAM" id="SSF48008">
    <property type="entry name" value="GntR ligand-binding domain-like"/>
    <property type="match status" value="1"/>
</dbReference>
<evidence type="ECO:0000313" key="6">
    <source>
        <dbReference type="Proteomes" id="UP000034287"/>
    </source>
</evidence>
<keyword evidence="1" id="KW-0805">Transcription regulation</keyword>